<keyword evidence="1" id="KW-0812">Transmembrane</keyword>
<proteinExistence type="predicted"/>
<feature type="transmembrane region" description="Helical" evidence="1">
    <location>
        <begin position="128"/>
        <end position="149"/>
    </location>
</feature>
<protein>
    <submittedName>
        <fullName evidence="2">Uncharacterized protein</fullName>
    </submittedName>
</protein>
<sequence length="449" mass="47860">MRALRIELRRSVALGIGLALLAFGAFTILAGGYFRYGGWAALSYTLRDSLLILWPLAAGAGAWQARREQSRGVAELMTTSARPAAAQLAPVAIALAVTVSLAYLLTLLAGSVRLWLSPAQPYLTLPGLAAAGVGALSLITAAWTGLAVGRAVPSRFTAPGLTLITFMIGAALQEFDLLSNTHDPGLLLATISAPYQQDWVQLPLSLSALQAFWLTALAFSAFCFTLARHRRGRALAVVPATLALMVTFPLLPAPTPDGWDTAFREDPEAMRPVCAEGEPRVCVMRVHSGLLEDLTPPIRQALKAMETLPSAPTAATEVRAESGSPDRQTLGFEIVLGAAGRLEEPGLITFETLREAMAPACEPPSDASFEDYSDRSLAWDLAGTWLTDQVDAPRGENWPDERFADAYAALTALPPQQQAEQIATYYRNATGCTGDLRADLLADVTGTVS</sequence>
<organism evidence="2 3">
    <name type="scientific">Kineosporia babensis</name>
    <dbReference type="NCBI Taxonomy" id="499548"/>
    <lineage>
        <taxon>Bacteria</taxon>
        <taxon>Bacillati</taxon>
        <taxon>Actinomycetota</taxon>
        <taxon>Actinomycetes</taxon>
        <taxon>Kineosporiales</taxon>
        <taxon>Kineosporiaceae</taxon>
        <taxon>Kineosporia</taxon>
    </lineage>
</organism>
<comment type="caution">
    <text evidence="2">The sequence shown here is derived from an EMBL/GenBank/DDBJ whole genome shotgun (WGS) entry which is preliminary data.</text>
</comment>
<dbReference type="AlphaFoldDB" id="A0A9X1SXY7"/>
<keyword evidence="3" id="KW-1185">Reference proteome</keyword>
<evidence type="ECO:0000256" key="1">
    <source>
        <dbReference type="SAM" id="Phobius"/>
    </source>
</evidence>
<feature type="transmembrane region" description="Helical" evidence="1">
    <location>
        <begin position="46"/>
        <end position="63"/>
    </location>
</feature>
<feature type="transmembrane region" description="Helical" evidence="1">
    <location>
        <begin position="234"/>
        <end position="251"/>
    </location>
</feature>
<feature type="transmembrane region" description="Helical" evidence="1">
    <location>
        <begin position="208"/>
        <end position="227"/>
    </location>
</feature>
<reference evidence="2" key="1">
    <citation type="submission" date="2021-11" db="EMBL/GenBank/DDBJ databases">
        <title>Streptomyces corallinus and Kineosporia corallina sp. nov., two new coral-derived marine actinobacteria.</title>
        <authorList>
            <person name="Buangrab K."/>
            <person name="Sutthacheep M."/>
            <person name="Yeemin T."/>
            <person name="Harunari E."/>
            <person name="Igarashi Y."/>
            <person name="Sripreechasak P."/>
            <person name="Kanchanasin P."/>
            <person name="Tanasupawat S."/>
            <person name="Phongsopitanun W."/>
        </authorList>
    </citation>
    <scope>NUCLEOTIDE SEQUENCE</scope>
    <source>
        <strain evidence="2">JCM 31032</strain>
    </source>
</reference>
<gene>
    <name evidence="2" type="ORF">LR394_36930</name>
</gene>
<feature type="transmembrane region" description="Helical" evidence="1">
    <location>
        <begin position="156"/>
        <end position="173"/>
    </location>
</feature>
<dbReference type="Proteomes" id="UP001138997">
    <property type="component" value="Unassembled WGS sequence"/>
</dbReference>
<evidence type="ECO:0000313" key="3">
    <source>
        <dbReference type="Proteomes" id="UP001138997"/>
    </source>
</evidence>
<dbReference type="RefSeq" id="WP_231449347.1">
    <property type="nucleotide sequence ID" value="NZ_JAJOMB010000030.1"/>
</dbReference>
<feature type="transmembrane region" description="Helical" evidence="1">
    <location>
        <begin position="84"/>
        <end position="108"/>
    </location>
</feature>
<keyword evidence="1" id="KW-0472">Membrane</keyword>
<dbReference type="EMBL" id="JAJOMB010000030">
    <property type="protein sequence ID" value="MCD5316496.1"/>
    <property type="molecule type" value="Genomic_DNA"/>
</dbReference>
<feature type="transmembrane region" description="Helical" evidence="1">
    <location>
        <begin position="12"/>
        <end position="34"/>
    </location>
</feature>
<accession>A0A9X1SXY7</accession>
<keyword evidence="1" id="KW-1133">Transmembrane helix</keyword>
<name>A0A9X1SXY7_9ACTN</name>
<evidence type="ECO:0000313" key="2">
    <source>
        <dbReference type="EMBL" id="MCD5316496.1"/>
    </source>
</evidence>